<dbReference type="AlphaFoldDB" id="A0A0G0PU00"/>
<protein>
    <submittedName>
        <fullName evidence="1">Uncharacterized protein</fullName>
    </submittedName>
</protein>
<accession>A0A0G0PU00</accession>
<sequence>MPYSIDVTVTEIKADFDGVGNEYTQVSFAYRINVPMPPMPQTAQGVPMPKPIMYKHALHVMIPKEKWLNQFSQWENYHLIVQDDGHVELKKAQ</sequence>
<comment type="caution">
    <text evidence="1">The sequence shown here is derived from an EMBL/GenBank/DDBJ whole genome shotgun (WGS) entry which is preliminary data.</text>
</comment>
<evidence type="ECO:0000313" key="1">
    <source>
        <dbReference type="EMBL" id="KKR01660.1"/>
    </source>
</evidence>
<gene>
    <name evidence="1" type="ORF">UT24_C0003G0067</name>
</gene>
<organism evidence="1 2">
    <name type="scientific">Candidatus Woesebacteria bacterium GW2011_GWB1_39_12</name>
    <dbReference type="NCBI Taxonomy" id="1618574"/>
    <lineage>
        <taxon>Bacteria</taxon>
        <taxon>Candidatus Woeseibacteriota</taxon>
    </lineage>
</organism>
<dbReference type="Proteomes" id="UP000033881">
    <property type="component" value="Unassembled WGS sequence"/>
</dbReference>
<dbReference type="STRING" id="1618574.UT24_C0003G0067"/>
<proteinExistence type="predicted"/>
<dbReference type="EMBL" id="LBWB01000003">
    <property type="protein sequence ID" value="KKR01660.1"/>
    <property type="molecule type" value="Genomic_DNA"/>
</dbReference>
<name>A0A0G0PU00_9BACT</name>
<reference evidence="1 2" key="1">
    <citation type="journal article" date="2015" name="Nature">
        <title>rRNA introns, odd ribosomes, and small enigmatic genomes across a large radiation of phyla.</title>
        <authorList>
            <person name="Brown C.T."/>
            <person name="Hug L.A."/>
            <person name="Thomas B.C."/>
            <person name="Sharon I."/>
            <person name="Castelle C.J."/>
            <person name="Singh A."/>
            <person name="Wilkins M.J."/>
            <person name="Williams K.H."/>
            <person name="Banfield J.F."/>
        </authorList>
    </citation>
    <scope>NUCLEOTIDE SEQUENCE [LARGE SCALE GENOMIC DNA]</scope>
</reference>
<evidence type="ECO:0000313" key="2">
    <source>
        <dbReference type="Proteomes" id="UP000033881"/>
    </source>
</evidence>